<dbReference type="PANTHER" id="PTHR42924:SF3">
    <property type="entry name" value="POLYMERASE_HISTIDINOL PHOSPHATASE N-TERMINAL DOMAIN-CONTAINING PROTEIN"/>
    <property type="match status" value="1"/>
</dbReference>
<dbReference type="InterPro" id="IPR016195">
    <property type="entry name" value="Pol/histidinol_Pase-like"/>
</dbReference>
<protein>
    <recommendedName>
        <fullName evidence="1">PHP domain-containing protein</fullName>
    </recommendedName>
</protein>
<name>A0A644YIL1_9ZZZZ</name>
<accession>A0A644YIL1</accession>
<dbReference type="CDD" id="cd07432">
    <property type="entry name" value="PHP_HisPPase"/>
    <property type="match status" value="1"/>
</dbReference>
<dbReference type="EMBL" id="VSSQ01005250">
    <property type="protein sequence ID" value="MPM28425.1"/>
    <property type="molecule type" value="Genomic_DNA"/>
</dbReference>
<proteinExistence type="predicted"/>
<dbReference type="InterPro" id="IPR004013">
    <property type="entry name" value="PHP_dom"/>
</dbReference>
<comment type="caution">
    <text evidence="2">The sequence shown here is derived from an EMBL/GenBank/DDBJ whole genome shotgun (WGS) entry which is preliminary data.</text>
</comment>
<feature type="domain" description="PHP" evidence="1">
    <location>
        <begin position="13"/>
        <end position="117"/>
    </location>
</feature>
<dbReference type="GO" id="GO:0004534">
    <property type="term" value="F:5'-3' RNA exonuclease activity"/>
    <property type="evidence" value="ECO:0007669"/>
    <property type="project" value="TreeGrafter"/>
</dbReference>
<evidence type="ECO:0000313" key="2">
    <source>
        <dbReference type="EMBL" id="MPM28425.1"/>
    </source>
</evidence>
<dbReference type="AlphaFoldDB" id="A0A644YIL1"/>
<dbReference type="Pfam" id="PF02811">
    <property type="entry name" value="PHP"/>
    <property type="match status" value="1"/>
</dbReference>
<dbReference type="SUPFAM" id="SSF89550">
    <property type="entry name" value="PHP domain-like"/>
    <property type="match status" value="1"/>
</dbReference>
<dbReference type="Gene3D" id="3.20.20.140">
    <property type="entry name" value="Metal-dependent hydrolases"/>
    <property type="match status" value="1"/>
</dbReference>
<organism evidence="2">
    <name type="scientific">bioreactor metagenome</name>
    <dbReference type="NCBI Taxonomy" id="1076179"/>
    <lineage>
        <taxon>unclassified sequences</taxon>
        <taxon>metagenomes</taxon>
        <taxon>ecological metagenomes</taxon>
    </lineage>
</organism>
<dbReference type="GO" id="GO:0035312">
    <property type="term" value="F:5'-3' DNA exonuclease activity"/>
    <property type="evidence" value="ECO:0007669"/>
    <property type="project" value="TreeGrafter"/>
</dbReference>
<dbReference type="InterPro" id="IPR052018">
    <property type="entry name" value="PHP_domain"/>
</dbReference>
<evidence type="ECO:0000259" key="1">
    <source>
        <dbReference type="Pfam" id="PF02811"/>
    </source>
</evidence>
<sequence>MTTIDGKRYAKFDLHVHTAETSKCGTVSAPDLVRTYKNNGYDGFVVTDHLHETYISLQNCRDDWQECVTRFLFGYQEAKRAGDEIGFAVALGAELRFPENDSDYLLYGIDEAFLRENPYLFNTDHASFFRKYGDRILIIHAHPFRDCDVVFYDSVHGLEVVNCNPRQKNRNELALQLAKENPHLIRVCGSDAHRPGDEARAAVLFEDAPRDSFEVRSAILGGRMRLWCPDSESIIQESESMVCASTR</sequence>
<dbReference type="PANTHER" id="PTHR42924">
    <property type="entry name" value="EXONUCLEASE"/>
    <property type="match status" value="1"/>
</dbReference>
<reference evidence="2" key="1">
    <citation type="submission" date="2019-08" db="EMBL/GenBank/DDBJ databases">
        <authorList>
            <person name="Kucharzyk K."/>
            <person name="Murdoch R.W."/>
            <person name="Higgins S."/>
            <person name="Loffler F."/>
        </authorList>
    </citation>
    <scope>NUCLEOTIDE SEQUENCE</scope>
</reference>
<gene>
    <name evidence="2" type="ORF">SDC9_74947</name>
</gene>